<feature type="DNA-binding region" description="H-T-H motif" evidence="4">
    <location>
        <begin position="34"/>
        <end position="53"/>
    </location>
</feature>
<dbReference type="OrthoDB" id="5242520at2"/>
<dbReference type="Proteomes" id="UP000294114">
    <property type="component" value="Unassembled WGS sequence"/>
</dbReference>
<evidence type="ECO:0000313" key="6">
    <source>
        <dbReference type="EMBL" id="RZU73784.1"/>
    </source>
</evidence>
<dbReference type="PROSITE" id="PS50977">
    <property type="entry name" value="HTH_TETR_2"/>
    <property type="match status" value="1"/>
</dbReference>
<dbReference type="AlphaFoldDB" id="A0A4Q8B7X1"/>
<evidence type="ECO:0000256" key="4">
    <source>
        <dbReference type="PROSITE-ProRule" id="PRU00335"/>
    </source>
</evidence>
<dbReference type="Pfam" id="PF00440">
    <property type="entry name" value="TetR_N"/>
    <property type="match status" value="1"/>
</dbReference>
<keyword evidence="3" id="KW-0804">Transcription</keyword>
<proteinExistence type="predicted"/>
<dbReference type="Gene3D" id="1.10.357.10">
    <property type="entry name" value="Tetracycline Repressor, domain 2"/>
    <property type="match status" value="1"/>
</dbReference>
<sequence>MPRTVDEAAHARRRDEFLDAAQQLIETKGYEQMSIQDVLNEAGASRGAFYHYYGSKQELLSAVVDRFGQALASVLEPIVSDPDLSALDKLREVFAELAARKDQQRDMLVHTLRVWYSDGNVRVRQKARVGIIDRLTRLLQTIIAQGMREGAFEVSDPTMTSRVLATLIQDLNDDLADHFFAYQAGAVDMAAMERTVVAYTGAFERILGLPTGSVVLDMATLRAWFDPL</sequence>
<comment type="caution">
    <text evidence="6">The sequence shown here is derived from an EMBL/GenBank/DDBJ whole genome shotgun (WGS) entry which is preliminary data.</text>
</comment>
<accession>A0A4Q8B7X1</accession>
<gene>
    <name evidence="6" type="ORF">EV384_2208</name>
</gene>
<dbReference type="SUPFAM" id="SSF48498">
    <property type="entry name" value="Tetracyclin repressor-like, C-terminal domain"/>
    <property type="match status" value="1"/>
</dbReference>
<evidence type="ECO:0000259" key="5">
    <source>
        <dbReference type="PROSITE" id="PS50977"/>
    </source>
</evidence>
<name>A0A4Q8B7X1_9ACTN</name>
<dbReference type="GO" id="GO:0003677">
    <property type="term" value="F:DNA binding"/>
    <property type="evidence" value="ECO:0007669"/>
    <property type="project" value="UniProtKB-UniRule"/>
</dbReference>
<dbReference type="SUPFAM" id="SSF46689">
    <property type="entry name" value="Homeodomain-like"/>
    <property type="match status" value="1"/>
</dbReference>
<protein>
    <submittedName>
        <fullName evidence="6">TetR family transcriptional regulator</fullName>
    </submittedName>
</protein>
<feature type="domain" description="HTH tetR-type" evidence="5">
    <location>
        <begin position="11"/>
        <end position="71"/>
    </location>
</feature>
<keyword evidence="7" id="KW-1185">Reference proteome</keyword>
<dbReference type="PANTHER" id="PTHR47506:SF1">
    <property type="entry name" value="HTH-TYPE TRANSCRIPTIONAL REGULATOR YJDC"/>
    <property type="match status" value="1"/>
</dbReference>
<dbReference type="PANTHER" id="PTHR47506">
    <property type="entry name" value="TRANSCRIPTIONAL REGULATORY PROTEIN"/>
    <property type="match status" value="1"/>
</dbReference>
<dbReference type="InterPro" id="IPR036271">
    <property type="entry name" value="Tet_transcr_reg_TetR-rel_C_sf"/>
</dbReference>
<dbReference type="InterPro" id="IPR009057">
    <property type="entry name" value="Homeodomain-like_sf"/>
</dbReference>
<dbReference type="EMBL" id="SHLD01000001">
    <property type="protein sequence ID" value="RZU73784.1"/>
    <property type="molecule type" value="Genomic_DNA"/>
</dbReference>
<evidence type="ECO:0000256" key="2">
    <source>
        <dbReference type="ARBA" id="ARBA00023125"/>
    </source>
</evidence>
<evidence type="ECO:0000256" key="1">
    <source>
        <dbReference type="ARBA" id="ARBA00023015"/>
    </source>
</evidence>
<evidence type="ECO:0000313" key="7">
    <source>
        <dbReference type="Proteomes" id="UP000294114"/>
    </source>
</evidence>
<reference evidence="6 7" key="1">
    <citation type="submission" date="2019-02" db="EMBL/GenBank/DDBJ databases">
        <title>Sequencing the genomes of 1000 actinobacteria strains.</title>
        <authorList>
            <person name="Klenk H.-P."/>
        </authorList>
    </citation>
    <scope>NUCLEOTIDE SEQUENCE [LARGE SCALE GENOMIC DNA]</scope>
    <source>
        <strain evidence="6 7">DSM 45612</strain>
    </source>
</reference>
<organism evidence="6 7">
    <name type="scientific">Micromonospora kangleipakensis</name>
    <dbReference type="NCBI Taxonomy" id="1077942"/>
    <lineage>
        <taxon>Bacteria</taxon>
        <taxon>Bacillati</taxon>
        <taxon>Actinomycetota</taxon>
        <taxon>Actinomycetes</taxon>
        <taxon>Micromonosporales</taxon>
        <taxon>Micromonosporaceae</taxon>
        <taxon>Micromonospora</taxon>
    </lineage>
</organism>
<dbReference type="RefSeq" id="WP_130332579.1">
    <property type="nucleotide sequence ID" value="NZ_SHLD01000001.1"/>
</dbReference>
<dbReference type="InterPro" id="IPR001647">
    <property type="entry name" value="HTH_TetR"/>
</dbReference>
<keyword evidence="1" id="KW-0805">Transcription regulation</keyword>
<keyword evidence="2 4" id="KW-0238">DNA-binding</keyword>
<dbReference type="PRINTS" id="PR00455">
    <property type="entry name" value="HTHTETR"/>
</dbReference>
<evidence type="ECO:0000256" key="3">
    <source>
        <dbReference type="ARBA" id="ARBA00023163"/>
    </source>
</evidence>